<feature type="compositionally biased region" description="Low complexity" evidence="1">
    <location>
        <begin position="1"/>
        <end position="24"/>
    </location>
</feature>
<accession>A0A5B7DMU4</accession>
<protein>
    <submittedName>
        <fullName evidence="2">Uncharacterized protein</fullName>
    </submittedName>
</protein>
<comment type="caution">
    <text evidence="2">The sequence shown here is derived from an EMBL/GenBank/DDBJ whole genome shotgun (WGS) entry which is preliminary data.</text>
</comment>
<gene>
    <name evidence="2" type="ORF">E2C01_015962</name>
</gene>
<dbReference type="AlphaFoldDB" id="A0A5B7DMU4"/>
<dbReference type="Proteomes" id="UP000324222">
    <property type="component" value="Unassembled WGS sequence"/>
</dbReference>
<name>A0A5B7DMU4_PORTR</name>
<feature type="region of interest" description="Disordered" evidence="1">
    <location>
        <begin position="1"/>
        <end position="39"/>
    </location>
</feature>
<reference evidence="2 3" key="1">
    <citation type="submission" date="2019-05" db="EMBL/GenBank/DDBJ databases">
        <title>Another draft genome of Portunus trituberculatus and its Hox gene families provides insights of decapod evolution.</title>
        <authorList>
            <person name="Jeong J.-H."/>
            <person name="Song I."/>
            <person name="Kim S."/>
            <person name="Choi T."/>
            <person name="Kim D."/>
            <person name="Ryu S."/>
            <person name="Kim W."/>
        </authorList>
    </citation>
    <scope>NUCLEOTIDE SEQUENCE [LARGE SCALE GENOMIC DNA]</scope>
    <source>
        <tissue evidence="2">Muscle</tissue>
    </source>
</reference>
<dbReference type="EMBL" id="VSRR010001145">
    <property type="protein sequence ID" value="MPC22932.1"/>
    <property type="molecule type" value="Genomic_DNA"/>
</dbReference>
<evidence type="ECO:0000313" key="3">
    <source>
        <dbReference type="Proteomes" id="UP000324222"/>
    </source>
</evidence>
<organism evidence="2 3">
    <name type="scientific">Portunus trituberculatus</name>
    <name type="common">Swimming crab</name>
    <name type="synonym">Neptunus trituberculatus</name>
    <dbReference type="NCBI Taxonomy" id="210409"/>
    <lineage>
        <taxon>Eukaryota</taxon>
        <taxon>Metazoa</taxon>
        <taxon>Ecdysozoa</taxon>
        <taxon>Arthropoda</taxon>
        <taxon>Crustacea</taxon>
        <taxon>Multicrustacea</taxon>
        <taxon>Malacostraca</taxon>
        <taxon>Eumalacostraca</taxon>
        <taxon>Eucarida</taxon>
        <taxon>Decapoda</taxon>
        <taxon>Pleocyemata</taxon>
        <taxon>Brachyura</taxon>
        <taxon>Eubrachyura</taxon>
        <taxon>Portunoidea</taxon>
        <taxon>Portunidae</taxon>
        <taxon>Portuninae</taxon>
        <taxon>Portunus</taxon>
    </lineage>
</organism>
<proteinExistence type="predicted"/>
<evidence type="ECO:0000256" key="1">
    <source>
        <dbReference type="SAM" id="MobiDB-lite"/>
    </source>
</evidence>
<keyword evidence="3" id="KW-1185">Reference proteome</keyword>
<sequence length="71" mass="7348">MAGAKSSSIHPAAPHSLPASPAAHTLAPSHALPGGTRSSLLTPRCTCSEALCSPQIRPTVREERRATVRPV</sequence>
<evidence type="ECO:0000313" key="2">
    <source>
        <dbReference type="EMBL" id="MPC22932.1"/>
    </source>
</evidence>